<dbReference type="PATRIC" id="fig|1300344.3.peg.580"/>
<dbReference type="PANTHER" id="PTHR36151">
    <property type="entry name" value="BLR2777 PROTEIN"/>
    <property type="match status" value="1"/>
</dbReference>
<dbReference type="Proteomes" id="UP000076794">
    <property type="component" value="Chromosome"/>
</dbReference>
<dbReference type="AlphaFoldDB" id="A0A168EKW2"/>
<dbReference type="OrthoDB" id="108890at2"/>
<evidence type="ECO:0000313" key="3">
    <source>
        <dbReference type="Proteomes" id="UP000076794"/>
    </source>
</evidence>
<keyword evidence="3" id="KW-1185">Reference proteome</keyword>
<dbReference type="STRING" id="1300344.I598_0577"/>
<feature type="domain" description="ER-bound oxygenase mpaB/mpaB'/Rubber oxygenase catalytic" evidence="1">
    <location>
        <begin position="51"/>
        <end position="280"/>
    </location>
</feature>
<evidence type="ECO:0000313" key="2">
    <source>
        <dbReference type="EMBL" id="ANC30157.1"/>
    </source>
</evidence>
<gene>
    <name evidence="2" type="ORF">I598_0577</name>
</gene>
<accession>A0A168EKW2</accession>
<dbReference type="GO" id="GO:0016491">
    <property type="term" value="F:oxidoreductase activity"/>
    <property type="evidence" value="ECO:0007669"/>
    <property type="project" value="InterPro"/>
</dbReference>
<proteinExistence type="predicted"/>
<evidence type="ECO:0000259" key="1">
    <source>
        <dbReference type="Pfam" id="PF09995"/>
    </source>
</evidence>
<organism evidence="2 3">
    <name type="scientific">Isoptericola dokdonensis DS-3</name>
    <dbReference type="NCBI Taxonomy" id="1300344"/>
    <lineage>
        <taxon>Bacteria</taxon>
        <taxon>Bacillati</taxon>
        <taxon>Actinomycetota</taxon>
        <taxon>Actinomycetes</taxon>
        <taxon>Micrococcales</taxon>
        <taxon>Promicromonosporaceae</taxon>
        <taxon>Isoptericola</taxon>
    </lineage>
</organism>
<protein>
    <recommendedName>
        <fullName evidence="1">ER-bound oxygenase mpaB/mpaB'/Rubber oxygenase catalytic domain-containing protein</fullName>
    </recommendedName>
</protein>
<dbReference type="RefSeq" id="WP_068201116.1">
    <property type="nucleotide sequence ID" value="NZ_CP014209.1"/>
</dbReference>
<dbReference type="Pfam" id="PF09995">
    <property type="entry name" value="MPAB_Lcp_cat"/>
    <property type="match status" value="1"/>
</dbReference>
<sequence length="297" mass="31431">MTPVAAGPLRRRAGRLVFEQVSGGAEGRARRERIHATPGPRWFPPDSAVARVHGDAAMFVGGLRALLLQSLHPLAVAAIADHSDYRDDPWGRLGRTSTFLAETTFATADDAQRAVDVVRAVHARVRGTAPDGTPYTADDPVLLDWVHVAEVDSFLLTHQRHGARPLDGPGCDAYLAQTATVAARLGVLDPPRDRAALGAALDRHRPALARTAASDDIAHFLLAEPPLPWPVRGFYALLAVAAWASLPATARAMIPLPGHLRAVVPLARPGGQAATRAVRWALAGDPPPAGPATHPTS</sequence>
<dbReference type="EMBL" id="CP014209">
    <property type="protein sequence ID" value="ANC30157.1"/>
    <property type="molecule type" value="Genomic_DNA"/>
</dbReference>
<dbReference type="KEGG" id="ido:I598_0577"/>
<dbReference type="InterPro" id="IPR018713">
    <property type="entry name" value="MPAB/Lcp_cat_dom"/>
</dbReference>
<reference evidence="2 3" key="1">
    <citation type="submission" date="2016-01" db="EMBL/GenBank/DDBJ databases">
        <title>Complete genome sequence of a soil Actinobacterium, Isoptericola dokdonensis DS-3.</title>
        <authorList>
            <person name="Kwon S.-K."/>
            <person name="Kim J.F."/>
        </authorList>
    </citation>
    <scope>NUCLEOTIDE SEQUENCE [LARGE SCALE GENOMIC DNA]</scope>
    <source>
        <strain evidence="2 3">DS-3</strain>
    </source>
</reference>
<name>A0A168EKW2_9MICO</name>
<dbReference type="PANTHER" id="PTHR36151:SF3">
    <property type="entry name" value="ER-BOUND OXYGENASE MPAB_MPAB'_RUBBER OXYGENASE CATALYTIC DOMAIN-CONTAINING PROTEIN"/>
    <property type="match status" value="1"/>
</dbReference>